<gene>
    <name evidence="4" type="ORF">LMS43_00685</name>
</gene>
<dbReference type="Pfam" id="PF17939">
    <property type="entry name" value="TetR_C_30"/>
    <property type="match status" value="1"/>
</dbReference>
<feature type="domain" description="HTH tetR-type" evidence="3">
    <location>
        <begin position="5"/>
        <end position="65"/>
    </location>
</feature>
<dbReference type="SUPFAM" id="SSF46689">
    <property type="entry name" value="Homeodomain-like"/>
    <property type="match status" value="1"/>
</dbReference>
<dbReference type="Proteomes" id="UP001168613">
    <property type="component" value="Unassembled WGS sequence"/>
</dbReference>
<evidence type="ECO:0000259" key="3">
    <source>
        <dbReference type="PROSITE" id="PS50977"/>
    </source>
</evidence>
<dbReference type="InterPro" id="IPR036271">
    <property type="entry name" value="Tet_transcr_reg_TetR-rel_C_sf"/>
</dbReference>
<dbReference type="EMBL" id="JAJHNU010000001">
    <property type="protein sequence ID" value="MDN4119796.1"/>
    <property type="molecule type" value="Genomic_DNA"/>
</dbReference>
<dbReference type="InterPro" id="IPR001647">
    <property type="entry name" value="HTH_TetR"/>
</dbReference>
<dbReference type="PROSITE" id="PS50977">
    <property type="entry name" value="HTH_TETR_2"/>
    <property type="match status" value="1"/>
</dbReference>
<dbReference type="Pfam" id="PF00440">
    <property type="entry name" value="TetR_N"/>
    <property type="match status" value="1"/>
</dbReference>
<dbReference type="PANTHER" id="PTHR30055">
    <property type="entry name" value="HTH-TYPE TRANSCRIPTIONAL REGULATOR RUTR"/>
    <property type="match status" value="1"/>
</dbReference>
<evidence type="ECO:0000256" key="2">
    <source>
        <dbReference type="PROSITE-ProRule" id="PRU00335"/>
    </source>
</evidence>
<accession>A0ABT8EET2</accession>
<comment type="caution">
    <text evidence="4">The sequence shown here is derived from an EMBL/GenBank/DDBJ whole genome shotgun (WGS) entry which is preliminary data.</text>
</comment>
<keyword evidence="1 2" id="KW-0238">DNA-binding</keyword>
<evidence type="ECO:0000313" key="5">
    <source>
        <dbReference type="Proteomes" id="UP001168613"/>
    </source>
</evidence>
<protein>
    <submittedName>
        <fullName evidence="4">TetR/AcrR family transcriptional regulator</fullName>
    </submittedName>
</protein>
<reference evidence="4" key="1">
    <citation type="submission" date="2021-11" db="EMBL/GenBank/DDBJ databases">
        <title>Draft genome sequence of Alcaligenes endophyticus type strain CCUG 75668T.</title>
        <authorList>
            <person name="Salva-Serra F."/>
            <person name="Duran R.E."/>
            <person name="Seeger M."/>
            <person name="Moore E.R.B."/>
            <person name="Jaen-Luchoro D."/>
        </authorList>
    </citation>
    <scope>NUCLEOTIDE SEQUENCE</scope>
    <source>
        <strain evidence="4">CCUG 75668</strain>
    </source>
</reference>
<dbReference type="InterPro" id="IPR041586">
    <property type="entry name" value="PsrA_TetR_C"/>
</dbReference>
<dbReference type="InterPro" id="IPR050109">
    <property type="entry name" value="HTH-type_TetR-like_transc_reg"/>
</dbReference>
<dbReference type="RefSeq" id="WP_266124702.1">
    <property type="nucleotide sequence ID" value="NZ_JAJHNU010000001.1"/>
</dbReference>
<keyword evidence="5" id="KW-1185">Reference proteome</keyword>
<evidence type="ECO:0000256" key="1">
    <source>
        <dbReference type="ARBA" id="ARBA00023125"/>
    </source>
</evidence>
<organism evidence="4 5">
    <name type="scientific">Alcaligenes endophyticus</name>
    <dbReference type="NCBI Taxonomy" id="1929088"/>
    <lineage>
        <taxon>Bacteria</taxon>
        <taxon>Pseudomonadati</taxon>
        <taxon>Pseudomonadota</taxon>
        <taxon>Betaproteobacteria</taxon>
        <taxon>Burkholderiales</taxon>
        <taxon>Alcaligenaceae</taxon>
        <taxon>Alcaligenes</taxon>
    </lineage>
</organism>
<name>A0ABT8EET2_9BURK</name>
<dbReference type="Gene3D" id="1.10.357.10">
    <property type="entry name" value="Tetracycline Repressor, domain 2"/>
    <property type="match status" value="1"/>
</dbReference>
<evidence type="ECO:0000313" key="4">
    <source>
        <dbReference type="EMBL" id="MDN4119796.1"/>
    </source>
</evidence>
<proteinExistence type="predicted"/>
<dbReference type="SUPFAM" id="SSF48498">
    <property type="entry name" value="Tetracyclin repressor-like, C-terminal domain"/>
    <property type="match status" value="1"/>
</dbReference>
<feature type="DNA-binding region" description="H-T-H motif" evidence="2">
    <location>
        <begin position="28"/>
        <end position="47"/>
    </location>
</feature>
<dbReference type="PANTHER" id="PTHR30055:SF235">
    <property type="entry name" value="TRANSCRIPTIONAL REGULATORY PROTEIN"/>
    <property type="match status" value="1"/>
</dbReference>
<dbReference type="InterPro" id="IPR009057">
    <property type="entry name" value="Homeodomain-like_sf"/>
</dbReference>
<sequence length="222" mass="24987">MKRADRTQLAILDAAEHLFSIYGPNATSMRQITSLAQVNLSAVNYHFGDKDNLVDQVFQRRLNALNDERLQLLEQYQRQAPHAALKASQVVHAFFAPLIRHAFTVDHQKQSRQPLVEQNNSDPNGFIRILCTDQRAGILPVFRQALLAALPGVPEEEMVWRFHFMLGATFYALQGTSGLRQALLLPPSEKPVTMEMLEARLMSFLLGGLRAPLPEDTLTLNS</sequence>